<accession>A0A9I9D8X5</accession>
<organism evidence="2">
    <name type="scientific">Cucumis melo</name>
    <name type="common">Muskmelon</name>
    <dbReference type="NCBI Taxonomy" id="3656"/>
    <lineage>
        <taxon>Eukaryota</taxon>
        <taxon>Viridiplantae</taxon>
        <taxon>Streptophyta</taxon>
        <taxon>Embryophyta</taxon>
        <taxon>Tracheophyta</taxon>
        <taxon>Spermatophyta</taxon>
        <taxon>Magnoliopsida</taxon>
        <taxon>eudicotyledons</taxon>
        <taxon>Gunneridae</taxon>
        <taxon>Pentapetalae</taxon>
        <taxon>rosids</taxon>
        <taxon>fabids</taxon>
        <taxon>Cucurbitales</taxon>
        <taxon>Cucurbitaceae</taxon>
        <taxon>Benincaseae</taxon>
        <taxon>Cucumis</taxon>
    </lineage>
</organism>
<dbReference type="AlphaFoldDB" id="A0A9I9D8X5"/>
<sequence length="147" mass="16460">MRTGSSAWHDGQPSMRTRRRTRPPDGRPGTHGQGARAPHAIGARDAPRARPCPPKAEKSPEASRTFYDGRDDSGRLQKTRERPRRGWNAREQPGWPMSVRAQPRSLQTRPEASMSVQRHTMTVRSVMVGPECSRVKCKGPNRLGSSR</sequence>
<dbReference type="Gramene" id="MELO3C014768.2.1">
    <property type="protein sequence ID" value="MELO3C014768.2.1"/>
    <property type="gene ID" value="MELO3C014768.2"/>
</dbReference>
<reference evidence="2" key="1">
    <citation type="submission" date="2023-03" db="UniProtKB">
        <authorList>
            <consortium name="EnsemblPlants"/>
        </authorList>
    </citation>
    <scope>IDENTIFICATION</scope>
</reference>
<feature type="region of interest" description="Disordered" evidence="1">
    <location>
        <begin position="1"/>
        <end position="119"/>
    </location>
</feature>
<dbReference type="EnsemblPlants" id="MELO3C014768.2.1">
    <property type="protein sequence ID" value="MELO3C014768.2.1"/>
    <property type="gene ID" value="MELO3C014768.2"/>
</dbReference>
<evidence type="ECO:0000313" key="2">
    <source>
        <dbReference type="EnsemblPlants" id="MELO3C014768.2.1"/>
    </source>
</evidence>
<feature type="compositionally biased region" description="Basic and acidic residues" evidence="1">
    <location>
        <begin position="55"/>
        <end position="80"/>
    </location>
</feature>
<feature type="compositionally biased region" description="Polar residues" evidence="1">
    <location>
        <begin position="104"/>
        <end position="119"/>
    </location>
</feature>
<evidence type="ECO:0000256" key="1">
    <source>
        <dbReference type="SAM" id="MobiDB-lite"/>
    </source>
</evidence>
<name>A0A9I9D8X5_CUCME</name>
<protein>
    <submittedName>
        <fullName evidence="2">Uncharacterized protein</fullName>
    </submittedName>
</protein>
<proteinExistence type="predicted"/>